<dbReference type="EMBL" id="JAPZBO010000008">
    <property type="protein sequence ID" value="KAJ5307788.1"/>
    <property type="molecule type" value="Genomic_DNA"/>
</dbReference>
<gene>
    <name evidence="2" type="ORF">N7476_008444</name>
</gene>
<evidence type="ECO:0000256" key="1">
    <source>
        <dbReference type="SAM" id="MobiDB-lite"/>
    </source>
</evidence>
<sequence>MIRKDRPTNIAQINNGIPRGLTEKEWMIPQLQNWNWSIVVPNYSPTLEEPESKVESNWPAPMIFKNGRKPTPTPSETSSSDSHRRSPSRRSEPPTLSKTEEYLAHIPAPKLNRFYQNRDVKDILTGPENYSRWALNKKRQFVSSNVWLMISEDLSPVPGSSNYHVYWHKLFKKAWFGIMESVSPEIRRILNSDWHGNPRGAWFYLERTYASVTATTLCSMRGVRDMLDLKYEECASLTDFLGLMVRYFRSIECNQQGKQGTEWLWCQFVLMKLGPKWASWVADLMDEIENAESPLDSLVDMHRLAEELLNEDEERRQAEFQRRLIAGEDGKERFTLS</sequence>
<feature type="compositionally biased region" description="Basic and acidic residues" evidence="1">
    <location>
        <begin position="81"/>
        <end position="102"/>
    </location>
</feature>
<name>A0A9W9U1J3_9EURO</name>
<proteinExistence type="predicted"/>
<evidence type="ECO:0000313" key="3">
    <source>
        <dbReference type="Proteomes" id="UP001147746"/>
    </source>
</evidence>
<accession>A0A9W9U1J3</accession>
<reference evidence="2" key="2">
    <citation type="journal article" date="2023" name="IMA Fungus">
        <title>Comparative genomic study of the Penicillium genus elucidates a diverse pangenome and 15 lateral gene transfer events.</title>
        <authorList>
            <person name="Petersen C."/>
            <person name="Sorensen T."/>
            <person name="Nielsen M.R."/>
            <person name="Sondergaard T.E."/>
            <person name="Sorensen J.L."/>
            <person name="Fitzpatrick D.A."/>
            <person name="Frisvad J.C."/>
            <person name="Nielsen K.L."/>
        </authorList>
    </citation>
    <scope>NUCLEOTIDE SEQUENCE</scope>
    <source>
        <strain evidence="2">IBT 21472</strain>
    </source>
</reference>
<organism evidence="2 3">
    <name type="scientific">Penicillium atrosanguineum</name>
    <dbReference type="NCBI Taxonomy" id="1132637"/>
    <lineage>
        <taxon>Eukaryota</taxon>
        <taxon>Fungi</taxon>
        <taxon>Dikarya</taxon>
        <taxon>Ascomycota</taxon>
        <taxon>Pezizomycotina</taxon>
        <taxon>Eurotiomycetes</taxon>
        <taxon>Eurotiomycetidae</taxon>
        <taxon>Eurotiales</taxon>
        <taxon>Aspergillaceae</taxon>
        <taxon>Penicillium</taxon>
    </lineage>
</organism>
<feature type="region of interest" description="Disordered" evidence="1">
    <location>
        <begin position="48"/>
        <end position="102"/>
    </location>
</feature>
<reference evidence="2" key="1">
    <citation type="submission" date="2022-12" db="EMBL/GenBank/DDBJ databases">
        <authorList>
            <person name="Petersen C."/>
        </authorList>
    </citation>
    <scope>NUCLEOTIDE SEQUENCE</scope>
    <source>
        <strain evidence="2">IBT 21472</strain>
    </source>
</reference>
<dbReference type="Proteomes" id="UP001147746">
    <property type="component" value="Unassembled WGS sequence"/>
</dbReference>
<dbReference type="AlphaFoldDB" id="A0A9W9U1J3"/>
<keyword evidence="3" id="KW-1185">Reference proteome</keyword>
<evidence type="ECO:0000313" key="2">
    <source>
        <dbReference type="EMBL" id="KAJ5307788.1"/>
    </source>
</evidence>
<comment type="caution">
    <text evidence="2">The sequence shown here is derived from an EMBL/GenBank/DDBJ whole genome shotgun (WGS) entry which is preliminary data.</text>
</comment>
<protein>
    <submittedName>
        <fullName evidence="2">Uncharacterized protein</fullName>
    </submittedName>
</protein>